<dbReference type="AlphaFoldDB" id="A0A7J7NYH4"/>
<name>A0A7J7NYH4_9MAGN</name>
<evidence type="ECO:0000256" key="3">
    <source>
        <dbReference type="ARBA" id="ARBA00023295"/>
    </source>
</evidence>
<dbReference type="Proteomes" id="UP000541444">
    <property type="component" value="Unassembled WGS sequence"/>
</dbReference>
<dbReference type="SUPFAM" id="SSF51445">
    <property type="entry name" value="(Trans)glycosidases"/>
    <property type="match status" value="1"/>
</dbReference>
<accession>A0A7J7NYH4</accession>
<keyword evidence="3 4" id="KW-0326">Glycosidase</keyword>
<evidence type="ECO:0000313" key="5">
    <source>
        <dbReference type="EMBL" id="KAF6172246.1"/>
    </source>
</evidence>
<keyword evidence="6" id="KW-1185">Reference proteome</keyword>
<comment type="catalytic activity">
    <reaction evidence="4">
        <text>Hydrolysis of terminal, non-reducing alpha-D-galactose residues in alpha-D-galactosides, including galactose oligosaccharides, galactomannans and galactolipids.</text>
        <dbReference type="EC" id="3.2.1.22"/>
    </reaction>
</comment>
<evidence type="ECO:0000313" key="6">
    <source>
        <dbReference type="Proteomes" id="UP000541444"/>
    </source>
</evidence>
<dbReference type="GO" id="GO:0004557">
    <property type="term" value="F:alpha-galactosidase activity"/>
    <property type="evidence" value="ECO:0007669"/>
    <property type="project" value="UniProtKB-EC"/>
</dbReference>
<dbReference type="PANTHER" id="PTHR11452:SF37">
    <property type="entry name" value="ALPHA-GALACTOSIDASE"/>
    <property type="match status" value="1"/>
</dbReference>
<dbReference type="InterPro" id="IPR002241">
    <property type="entry name" value="Glyco_hydro_27"/>
</dbReference>
<keyword evidence="2 4" id="KW-0378">Hydrolase</keyword>
<dbReference type="PRINTS" id="PR00740">
    <property type="entry name" value="GLHYDRLASE27"/>
</dbReference>
<evidence type="ECO:0000256" key="2">
    <source>
        <dbReference type="ARBA" id="ARBA00022801"/>
    </source>
</evidence>
<dbReference type="EC" id="3.2.1.22" evidence="4"/>
<gene>
    <name evidence="5" type="ORF">GIB67_024868</name>
</gene>
<reference evidence="5 6" key="1">
    <citation type="journal article" date="2020" name="IScience">
        <title>Genome Sequencing of the Endangered Kingdonia uniflora (Circaeasteraceae, Ranunculales) Reveals Potential Mechanisms of Evolutionary Specialization.</title>
        <authorList>
            <person name="Sun Y."/>
            <person name="Deng T."/>
            <person name="Zhang A."/>
            <person name="Moore M.J."/>
            <person name="Landis J.B."/>
            <person name="Lin N."/>
            <person name="Zhang H."/>
            <person name="Zhang X."/>
            <person name="Huang J."/>
            <person name="Zhang X."/>
            <person name="Sun H."/>
            <person name="Wang H."/>
        </authorList>
    </citation>
    <scope>NUCLEOTIDE SEQUENCE [LARGE SCALE GENOMIC DNA]</scope>
    <source>
        <strain evidence="5">TB1705</strain>
        <tissue evidence="5">Leaf</tissue>
    </source>
</reference>
<dbReference type="InterPro" id="IPR017853">
    <property type="entry name" value="GH"/>
</dbReference>
<dbReference type="PANTHER" id="PTHR11452">
    <property type="entry name" value="ALPHA-GALACTOSIDASE/ALPHA-N-ACETYLGALACTOSAMINIDASE"/>
    <property type="match status" value="1"/>
</dbReference>
<dbReference type="InterPro" id="IPR013785">
    <property type="entry name" value="Aldolase_TIM"/>
</dbReference>
<proteinExistence type="inferred from homology"/>
<organism evidence="5 6">
    <name type="scientific">Kingdonia uniflora</name>
    <dbReference type="NCBI Taxonomy" id="39325"/>
    <lineage>
        <taxon>Eukaryota</taxon>
        <taxon>Viridiplantae</taxon>
        <taxon>Streptophyta</taxon>
        <taxon>Embryophyta</taxon>
        <taxon>Tracheophyta</taxon>
        <taxon>Spermatophyta</taxon>
        <taxon>Magnoliopsida</taxon>
        <taxon>Ranunculales</taxon>
        <taxon>Circaeasteraceae</taxon>
        <taxon>Kingdonia</taxon>
    </lineage>
</organism>
<keyword evidence="4" id="KW-1015">Disulfide bond</keyword>
<comment type="similarity">
    <text evidence="1 4">Belongs to the glycosyl hydrolase 27 family.</text>
</comment>
<dbReference type="Gene3D" id="3.20.20.70">
    <property type="entry name" value="Aldolase class I"/>
    <property type="match status" value="2"/>
</dbReference>
<dbReference type="EMBL" id="JACGCM010000440">
    <property type="protein sequence ID" value="KAF6172246.1"/>
    <property type="molecule type" value="Genomic_DNA"/>
</dbReference>
<dbReference type="Pfam" id="PF16499">
    <property type="entry name" value="Melibiase_2"/>
    <property type="match status" value="2"/>
</dbReference>
<dbReference type="GO" id="GO:0009505">
    <property type="term" value="C:plant-type cell wall"/>
    <property type="evidence" value="ECO:0007669"/>
    <property type="project" value="TreeGrafter"/>
</dbReference>
<comment type="caution">
    <text evidence="5">The sequence shown here is derived from an EMBL/GenBank/DDBJ whole genome shotgun (WGS) entry which is preliminary data.</text>
</comment>
<evidence type="ECO:0000256" key="4">
    <source>
        <dbReference type="RuleBase" id="RU361168"/>
    </source>
</evidence>
<dbReference type="GO" id="GO:0005975">
    <property type="term" value="P:carbohydrate metabolic process"/>
    <property type="evidence" value="ECO:0007669"/>
    <property type="project" value="InterPro"/>
</dbReference>
<dbReference type="CDD" id="cd14792">
    <property type="entry name" value="GH27"/>
    <property type="match status" value="1"/>
</dbReference>
<protein>
    <recommendedName>
        <fullName evidence="4">Alpha-galactosidase</fullName>
        <ecNumber evidence="4">3.2.1.22</ecNumber>
    </recommendedName>
    <alternativeName>
        <fullName evidence="4">Melibiase</fullName>
    </alternativeName>
</protein>
<dbReference type="OrthoDB" id="1929924at2759"/>
<sequence>MLTSLRKWKETAALRTLMGSRQLVKEPGWSQIEPSCSCSCRGFGILDLRQRNDIVSASRLNKHSESEMVRRSLLNNGLGHTPQMDWNSFNHFPSQLSEELIRETADAMVSTGLSTLGYKYINLGDCWAELNRDSKGNLVEKASIFPLGMKTLADFVHNKGLKIRIYGDAGGVEDPTTWAPSLGNSWRTTVDIKDNRESVTSKADLNEAWASYAGLGGWNVGNGGMSTEEYNSHFSIWAISKSPLILGCDVRSMDKDTFTLLSNKEVIAVNQDKLGIQGKKVKKIGDLEFNTTAPEGYYSAIIDEVIREEACLYVGSRTLGDVSAGEAVAWLKIFTIIQ</sequence>
<evidence type="ECO:0000256" key="1">
    <source>
        <dbReference type="ARBA" id="ARBA00009743"/>
    </source>
</evidence>